<sequence>MTQNLTMICEARLIVEKQGQKTGAIEATVTTWGAREGADGRRFNYQPEGFMDWAEAFAKESRPLPMFVNHQADAMPVGEWTQFEFTEAGMTATGRIYTNTSAGADLYQIMQESPVMFGGVSVGAYAEDYQMVNADGEPDQGDEAYFQITKGGLREVSVVMYPNNSEANVSKLEYFRPDGSADLKVLEEALRDAGLSKQMSVAAASVFKSVIEQRDAVVKPIESAPSQSDSDAEATEAKILAALEQRELLKLLDTRLKG</sequence>
<proteinExistence type="predicted"/>
<evidence type="ECO:0000259" key="6">
    <source>
        <dbReference type="Pfam" id="PF04586"/>
    </source>
</evidence>
<keyword evidence="3" id="KW-0378">Hydrolase</keyword>
<dbReference type="EMBL" id="LR796474">
    <property type="protein sequence ID" value="CAB4146809.1"/>
    <property type="molecule type" value="Genomic_DNA"/>
</dbReference>
<evidence type="ECO:0000313" key="7">
    <source>
        <dbReference type="EMBL" id="CAB4146809.1"/>
    </source>
</evidence>
<reference evidence="7" key="1">
    <citation type="submission" date="2020-04" db="EMBL/GenBank/DDBJ databases">
        <authorList>
            <person name="Chiriac C."/>
            <person name="Salcher M."/>
            <person name="Ghai R."/>
            <person name="Kavagutti S V."/>
        </authorList>
    </citation>
    <scope>NUCLEOTIDE SEQUENCE</scope>
</reference>
<dbReference type="InterPro" id="IPR054613">
    <property type="entry name" value="Peptidase_S78_dom"/>
</dbReference>
<evidence type="ECO:0000256" key="4">
    <source>
        <dbReference type="ARBA" id="ARBA00022950"/>
    </source>
</evidence>
<dbReference type="Pfam" id="PF04586">
    <property type="entry name" value="Peptidase_S78"/>
    <property type="match status" value="1"/>
</dbReference>
<protein>
    <submittedName>
        <fullName evidence="7">Prohead protease</fullName>
    </submittedName>
</protein>
<gene>
    <name evidence="7" type="ORF">UFOVP499_41</name>
</gene>
<dbReference type="GO" id="GO:0006508">
    <property type="term" value="P:proteolysis"/>
    <property type="evidence" value="ECO:0007669"/>
    <property type="project" value="UniProtKB-KW"/>
</dbReference>
<organism evidence="7">
    <name type="scientific">uncultured Caudovirales phage</name>
    <dbReference type="NCBI Taxonomy" id="2100421"/>
    <lineage>
        <taxon>Viruses</taxon>
        <taxon>Duplodnaviria</taxon>
        <taxon>Heunggongvirae</taxon>
        <taxon>Uroviricota</taxon>
        <taxon>Caudoviricetes</taxon>
        <taxon>Peduoviridae</taxon>
        <taxon>Maltschvirus</taxon>
        <taxon>Maltschvirus maltsch</taxon>
    </lineage>
</organism>
<keyword evidence="5" id="KW-1273">Viral capsid maturation</keyword>
<evidence type="ECO:0000256" key="2">
    <source>
        <dbReference type="ARBA" id="ARBA00022670"/>
    </source>
</evidence>
<evidence type="ECO:0000256" key="1">
    <source>
        <dbReference type="ARBA" id="ARBA00022612"/>
    </source>
</evidence>
<feature type="domain" description="Prohead serine protease" evidence="6">
    <location>
        <begin position="60"/>
        <end position="170"/>
    </location>
</feature>
<evidence type="ECO:0000256" key="3">
    <source>
        <dbReference type="ARBA" id="ARBA00022801"/>
    </source>
</evidence>
<keyword evidence="4" id="KW-0118">Viral capsid assembly</keyword>
<evidence type="ECO:0000256" key="5">
    <source>
        <dbReference type="ARBA" id="ARBA00023045"/>
    </source>
</evidence>
<accession>A0A6J5MT94</accession>
<keyword evidence="2 7" id="KW-0645">Protease</keyword>
<dbReference type="GO" id="GO:0008233">
    <property type="term" value="F:peptidase activity"/>
    <property type="evidence" value="ECO:0007669"/>
    <property type="project" value="UniProtKB-KW"/>
</dbReference>
<dbReference type="GO" id="GO:0046797">
    <property type="term" value="P:viral procapsid maturation"/>
    <property type="evidence" value="ECO:0007669"/>
    <property type="project" value="UniProtKB-KW"/>
</dbReference>
<keyword evidence="1" id="KW-1188">Viral release from host cell</keyword>
<name>A0A6J5MT94_9CAUD</name>